<sequence length="339" mass="38504">MVKNHLFKFEAPFHLESGEWLPELELAYTTYGELNADKSNVVWVCHAFTGNANPSDWWSGLIGEKRLFNPKDYFVICVNVLGSHYGSTNALSTNPLTGQQYFHDFPFVSIRDVVNSLILLRKHLEINSIAYLLGGSLGGQQAVEWSLIEPEVIQKQILFSTNAIHSPWGIAFNESQRMAIANDPTWESSTPEAGMEGMKVARAIALLSYRNYETYNRTQSRDAGQVDFFRANTYQNYQGEKLLKRFNAYSYWTLSKMFDSHDVGRNRGGVQKALETVLAKTLVIGITSDILFPPVEQERIAQFIPKAKYVEIDSTYGHDGFLIEFEAMTNAIVDWEKEI</sequence>
<feature type="active site" evidence="2 3">
    <location>
        <position position="318"/>
    </location>
</feature>
<organism evidence="5 6">
    <name type="scientific">Lacihabitans soyangensis</name>
    <dbReference type="NCBI Taxonomy" id="869394"/>
    <lineage>
        <taxon>Bacteria</taxon>
        <taxon>Pseudomonadati</taxon>
        <taxon>Bacteroidota</taxon>
        <taxon>Cytophagia</taxon>
        <taxon>Cytophagales</taxon>
        <taxon>Leadbetterellaceae</taxon>
        <taxon>Lacihabitans</taxon>
    </lineage>
</organism>
<dbReference type="EC" id="2.3.1.31" evidence="2"/>
<feature type="domain" description="AB hydrolase-1" evidence="4">
    <location>
        <begin position="41"/>
        <end position="322"/>
    </location>
</feature>
<dbReference type="InterPro" id="IPR029058">
    <property type="entry name" value="AB_hydrolase_fold"/>
</dbReference>
<accession>A0AAE3H1T2</accession>
<dbReference type="Pfam" id="PF00561">
    <property type="entry name" value="Abhydrolase_1"/>
    <property type="match status" value="1"/>
</dbReference>
<feature type="active site" evidence="2 3">
    <location>
        <position position="289"/>
    </location>
</feature>
<feature type="active site" description="Nucleophile" evidence="2 3">
    <location>
        <position position="136"/>
    </location>
</feature>
<protein>
    <recommendedName>
        <fullName evidence="2">Homoserine O-acetyltransferase</fullName>
        <shortName evidence="2">HAT</shortName>
        <ecNumber evidence="2">2.3.1.31</ecNumber>
    </recommendedName>
    <alternativeName>
        <fullName evidence="2">Homoserine transacetylase</fullName>
        <shortName evidence="2">HTA</shortName>
    </alternativeName>
</protein>
<evidence type="ECO:0000256" key="3">
    <source>
        <dbReference type="PIRSR" id="PIRSR000443-1"/>
    </source>
</evidence>
<dbReference type="GO" id="GO:0005737">
    <property type="term" value="C:cytoplasm"/>
    <property type="evidence" value="ECO:0007669"/>
    <property type="project" value="UniProtKB-SubCell"/>
</dbReference>
<comment type="subcellular location">
    <subcellularLocation>
        <location evidence="2">Cytoplasm</location>
    </subcellularLocation>
</comment>
<comment type="function">
    <text evidence="2">Transfers an acetyl group from acetyl-CoA to L-homoserine, forming acetyl-L-homoserine.</text>
</comment>
<dbReference type="SUPFAM" id="SSF53474">
    <property type="entry name" value="alpha/beta-Hydrolases"/>
    <property type="match status" value="1"/>
</dbReference>
<feature type="binding site" evidence="2">
    <location>
        <position position="319"/>
    </location>
    <ligand>
        <name>substrate</name>
    </ligand>
</feature>
<evidence type="ECO:0000313" key="6">
    <source>
        <dbReference type="Proteomes" id="UP001204144"/>
    </source>
</evidence>
<dbReference type="Gene3D" id="3.40.50.1820">
    <property type="entry name" value="alpha/beta hydrolase"/>
    <property type="match status" value="1"/>
</dbReference>
<reference evidence="5 6" key="1">
    <citation type="submission" date="2018-11" db="EMBL/GenBank/DDBJ databases">
        <title>Novel bacteria species description.</title>
        <authorList>
            <person name="Han J.-H."/>
        </authorList>
    </citation>
    <scope>NUCLEOTIDE SEQUENCE [LARGE SCALE GENOMIC DNA]</scope>
    <source>
        <strain evidence="5 6">KCTC23259</strain>
    </source>
</reference>
<evidence type="ECO:0000256" key="1">
    <source>
        <dbReference type="ARBA" id="ARBA00022679"/>
    </source>
</evidence>
<keyword evidence="2" id="KW-0028">Amino-acid biosynthesis</keyword>
<evidence type="ECO:0000259" key="4">
    <source>
        <dbReference type="Pfam" id="PF00561"/>
    </source>
</evidence>
<proteinExistence type="inferred from homology"/>
<dbReference type="PANTHER" id="PTHR32268">
    <property type="entry name" value="HOMOSERINE O-ACETYLTRANSFERASE"/>
    <property type="match status" value="1"/>
</dbReference>
<dbReference type="GO" id="GO:0009092">
    <property type="term" value="P:homoserine metabolic process"/>
    <property type="evidence" value="ECO:0007669"/>
    <property type="project" value="TreeGrafter"/>
</dbReference>
<feature type="binding site" evidence="2">
    <location>
        <position position="202"/>
    </location>
    <ligand>
        <name>substrate</name>
    </ligand>
</feature>
<dbReference type="EMBL" id="RJUF01000029">
    <property type="protein sequence ID" value="MCP9763474.1"/>
    <property type="molecule type" value="Genomic_DNA"/>
</dbReference>
<comment type="caution">
    <text evidence="2">Lacks conserved residue(s) required for the propagation of feature annotation.</text>
</comment>
<name>A0AAE3H1T2_9BACT</name>
<keyword evidence="1 2" id="KW-0808">Transferase</keyword>
<dbReference type="AlphaFoldDB" id="A0AAE3H1T2"/>
<keyword evidence="2" id="KW-0963">Cytoplasm</keyword>
<comment type="subunit">
    <text evidence="2">Homodimer.</text>
</comment>
<comment type="similarity">
    <text evidence="2">Belongs to the AB hydrolase superfamily. MetX family.</text>
</comment>
<dbReference type="NCBIfam" id="TIGR01392">
    <property type="entry name" value="homoserO_Ac_trn"/>
    <property type="match status" value="1"/>
</dbReference>
<evidence type="ECO:0000313" key="5">
    <source>
        <dbReference type="EMBL" id="MCP9763474.1"/>
    </source>
</evidence>
<keyword evidence="6" id="KW-1185">Reference proteome</keyword>
<dbReference type="Proteomes" id="UP001204144">
    <property type="component" value="Unassembled WGS sequence"/>
</dbReference>
<dbReference type="GO" id="GO:0004414">
    <property type="term" value="F:homoserine O-acetyltransferase activity"/>
    <property type="evidence" value="ECO:0007669"/>
    <property type="project" value="UniProtKB-UniRule"/>
</dbReference>
<gene>
    <name evidence="5" type="primary">metX</name>
    <name evidence="2" type="synonym">metXA</name>
    <name evidence="5" type="ORF">EGI31_10950</name>
</gene>
<keyword evidence="2" id="KW-0486">Methionine biosynthesis</keyword>
<comment type="caution">
    <text evidence="5">The sequence shown here is derived from an EMBL/GenBank/DDBJ whole genome shotgun (WGS) entry which is preliminary data.</text>
</comment>
<dbReference type="InterPro" id="IPR008220">
    <property type="entry name" value="HAT_MetX-like"/>
</dbReference>
<keyword evidence="2 5" id="KW-0012">Acyltransferase</keyword>
<dbReference type="PANTHER" id="PTHR32268:SF11">
    <property type="entry name" value="HOMOSERINE O-ACETYLTRANSFERASE"/>
    <property type="match status" value="1"/>
</dbReference>
<dbReference type="PIRSF" id="PIRSF000443">
    <property type="entry name" value="Homoser_Ac_trans"/>
    <property type="match status" value="1"/>
</dbReference>
<dbReference type="InterPro" id="IPR000073">
    <property type="entry name" value="AB_hydrolase_1"/>
</dbReference>
<comment type="catalytic activity">
    <reaction evidence="2">
        <text>L-homoserine + acetyl-CoA = O-acetyl-L-homoserine + CoA</text>
        <dbReference type="Rhea" id="RHEA:13701"/>
        <dbReference type="ChEBI" id="CHEBI:57287"/>
        <dbReference type="ChEBI" id="CHEBI:57288"/>
        <dbReference type="ChEBI" id="CHEBI:57476"/>
        <dbReference type="ChEBI" id="CHEBI:57716"/>
        <dbReference type="EC" id="2.3.1.31"/>
    </reaction>
</comment>
<dbReference type="RefSeq" id="WP_255037255.1">
    <property type="nucleotide sequence ID" value="NZ_RJUF01000029.1"/>
</dbReference>
<dbReference type="HAMAP" id="MF_00296">
    <property type="entry name" value="MetX_acyltransf"/>
    <property type="match status" value="1"/>
</dbReference>
<comment type="pathway">
    <text evidence="2">Amino-acid biosynthesis; L-methionine biosynthesis via de novo pathway; O-acetyl-L-homoserine from L-homoserine: step 1/1.</text>
</comment>
<evidence type="ECO:0000256" key="2">
    <source>
        <dbReference type="HAMAP-Rule" id="MF_00296"/>
    </source>
</evidence>
<dbReference type="GO" id="GO:0009086">
    <property type="term" value="P:methionine biosynthetic process"/>
    <property type="evidence" value="ECO:0007669"/>
    <property type="project" value="UniProtKB-UniRule"/>
</dbReference>